<evidence type="ECO:0000256" key="1">
    <source>
        <dbReference type="SAM" id="MobiDB-lite"/>
    </source>
</evidence>
<dbReference type="EMBL" id="LRGB01007844">
    <property type="protein sequence ID" value="KZS01017.1"/>
    <property type="molecule type" value="Genomic_DNA"/>
</dbReference>
<dbReference type="Proteomes" id="UP000076858">
    <property type="component" value="Unassembled WGS sequence"/>
</dbReference>
<feature type="compositionally biased region" description="Low complexity" evidence="1">
    <location>
        <begin position="72"/>
        <end position="85"/>
    </location>
</feature>
<reference evidence="2 3" key="1">
    <citation type="submission" date="2016-03" db="EMBL/GenBank/DDBJ databases">
        <title>EvidentialGene: Evidence-directed Construction of Genes on Genomes.</title>
        <authorList>
            <person name="Gilbert D.G."/>
            <person name="Choi J.-H."/>
            <person name="Mockaitis K."/>
            <person name="Colbourne J."/>
            <person name="Pfrender M."/>
        </authorList>
    </citation>
    <scope>NUCLEOTIDE SEQUENCE [LARGE SCALE GENOMIC DNA]</scope>
    <source>
        <strain evidence="2 3">Xinb3</strain>
        <tissue evidence="2">Complete organism</tissue>
    </source>
</reference>
<proteinExistence type="predicted"/>
<feature type="non-terminal residue" evidence="2">
    <location>
        <position position="309"/>
    </location>
</feature>
<evidence type="ECO:0000313" key="2">
    <source>
        <dbReference type="EMBL" id="KZS01017.1"/>
    </source>
</evidence>
<feature type="compositionally biased region" description="Basic residues" evidence="1">
    <location>
        <begin position="14"/>
        <end position="25"/>
    </location>
</feature>
<organism evidence="2 3">
    <name type="scientific">Daphnia magna</name>
    <dbReference type="NCBI Taxonomy" id="35525"/>
    <lineage>
        <taxon>Eukaryota</taxon>
        <taxon>Metazoa</taxon>
        <taxon>Ecdysozoa</taxon>
        <taxon>Arthropoda</taxon>
        <taxon>Crustacea</taxon>
        <taxon>Branchiopoda</taxon>
        <taxon>Diplostraca</taxon>
        <taxon>Cladocera</taxon>
        <taxon>Anomopoda</taxon>
        <taxon>Daphniidae</taxon>
        <taxon>Daphnia</taxon>
    </lineage>
</organism>
<name>A0A164I937_9CRUS</name>
<evidence type="ECO:0000313" key="3">
    <source>
        <dbReference type="Proteomes" id="UP000076858"/>
    </source>
</evidence>
<feature type="non-terminal residue" evidence="2">
    <location>
        <position position="1"/>
    </location>
</feature>
<dbReference type="AlphaFoldDB" id="A0A164I937"/>
<sequence length="309" mass="34314">EPGHRTGRGSGSRCRSHREARRSGRHSSAVRPATHQSRHGPAPSSGWPGGWQTSRRGVAVPRRRPTPREPGQPQCRRACPAARQRATAHPPGSTQHLTKPSAARSRARHWPAHPHGDRTPLQVHLDELRCLDRRWRRRYNAHWHERVGDSGASIMGHRAPPLVDEQGLAASVPGRGAGACPAWRLAWCPPISFGGHHPGWRGRCVQDGFAGRLRRHSRGLQTIQEWSPVQRLAGSSAQAALQRWQASPGHHHQARRCLSEDLADPGRQNPVVNTAHTRSDPISRWAWPSRSARAGRRRSSPWPTRTPAS</sequence>
<gene>
    <name evidence="2" type="ORF">APZ42_002452</name>
</gene>
<keyword evidence="3" id="KW-1185">Reference proteome</keyword>
<feature type="region of interest" description="Disordered" evidence="1">
    <location>
        <begin position="1"/>
        <end position="118"/>
    </location>
</feature>
<feature type="compositionally biased region" description="Low complexity" evidence="1">
    <location>
        <begin position="283"/>
        <end position="292"/>
    </location>
</feature>
<accession>A0A164I937</accession>
<comment type="caution">
    <text evidence="2">The sequence shown here is derived from an EMBL/GenBank/DDBJ whole genome shotgun (WGS) entry which is preliminary data.</text>
</comment>
<feature type="compositionally biased region" description="Low complexity" evidence="1">
    <location>
        <begin position="300"/>
        <end position="309"/>
    </location>
</feature>
<protein>
    <submittedName>
        <fullName evidence="2">Uncharacterized protein</fullName>
    </submittedName>
</protein>
<feature type="region of interest" description="Disordered" evidence="1">
    <location>
        <begin position="260"/>
        <end position="309"/>
    </location>
</feature>